<dbReference type="Gene3D" id="2.40.50.100">
    <property type="match status" value="1"/>
</dbReference>
<evidence type="ECO:0000256" key="3">
    <source>
        <dbReference type="ARBA" id="ARBA00022679"/>
    </source>
</evidence>
<dbReference type="GO" id="GO:0016407">
    <property type="term" value="F:acetyltransferase activity"/>
    <property type="evidence" value="ECO:0007669"/>
    <property type="project" value="TreeGrafter"/>
</dbReference>
<dbReference type="Pfam" id="PF00198">
    <property type="entry name" value="2-oxoacid_dh"/>
    <property type="match status" value="1"/>
</dbReference>
<dbReference type="PROSITE" id="PS51826">
    <property type="entry name" value="PSBD"/>
    <property type="match status" value="1"/>
</dbReference>
<keyword evidence="3 6" id="KW-0808">Transferase</keyword>
<dbReference type="SUPFAM" id="SSF47005">
    <property type="entry name" value="Peripheral subunit-binding domain of 2-oxo acid dehydrogenase complex"/>
    <property type="match status" value="1"/>
</dbReference>
<gene>
    <name evidence="9" type="ORF">LCY76_04840</name>
</gene>
<dbReference type="RefSeq" id="WP_248251668.1">
    <property type="nucleotide sequence ID" value="NZ_JAIWJX010000002.1"/>
</dbReference>
<dbReference type="InterPro" id="IPR023213">
    <property type="entry name" value="CAT-like_dom_sf"/>
</dbReference>
<evidence type="ECO:0000259" key="7">
    <source>
        <dbReference type="PROSITE" id="PS50968"/>
    </source>
</evidence>
<evidence type="ECO:0000256" key="1">
    <source>
        <dbReference type="ARBA" id="ARBA00001938"/>
    </source>
</evidence>
<dbReference type="Pfam" id="PF00364">
    <property type="entry name" value="Biotin_lipoyl"/>
    <property type="match status" value="1"/>
</dbReference>
<evidence type="ECO:0000256" key="2">
    <source>
        <dbReference type="ARBA" id="ARBA00007317"/>
    </source>
</evidence>
<protein>
    <recommendedName>
        <fullName evidence="6">Dihydrolipoamide acetyltransferase component of pyruvate dehydrogenase complex</fullName>
        <ecNumber evidence="6">2.3.1.-</ecNumber>
    </recommendedName>
</protein>
<dbReference type="SUPFAM" id="SSF52777">
    <property type="entry name" value="CoA-dependent acyltransferases"/>
    <property type="match status" value="1"/>
</dbReference>
<dbReference type="InterPro" id="IPR011053">
    <property type="entry name" value="Single_hybrid_motif"/>
</dbReference>
<reference evidence="9" key="1">
    <citation type="submission" date="2021-09" db="EMBL/GenBank/DDBJ databases">
        <title>Genome analysis of Fictibacillus sp. KIGAM418 isolated from marine sediment.</title>
        <authorList>
            <person name="Seo M.-J."/>
            <person name="Cho E.-S."/>
            <person name="Hwang C.Y."/>
        </authorList>
    </citation>
    <scope>NUCLEOTIDE SEQUENCE</scope>
    <source>
        <strain evidence="9">KIGAM418</strain>
    </source>
</reference>
<dbReference type="AlphaFoldDB" id="A0A9X1XDT9"/>
<dbReference type="FunFam" id="3.30.559.10:FF:000007">
    <property type="entry name" value="Dihydrolipoamide acetyltransferase component of pyruvate dehydrogenase complex"/>
    <property type="match status" value="1"/>
</dbReference>
<evidence type="ECO:0000313" key="10">
    <source>
        <dbReference type="Proteomes" id="UP001139011"/>
    </source>
</evidence>
<dbReference type="InterPro" id="IPR050743">
    <property type="entry name" value="2-oxoacid_DH_E2_comp"/>
</dbReference>
<keyword evidence="10" id="KW-1185">Reference proteome</keyword>
<dbReference type="EC" id="2.3.1.-" evidence="6"/>
<evidence type="ECO:0000256" key="6">
    <source>
        <dbReference type="RuleBase" id="RU003423"/>
    </source>
</evidence>
<dbReference type="GO" id="GO:0005737">
    <property type="term" value="C:cytoplasm"/>
    <property type="evidence" value="ECO:0007669"/>
    <property type="project" value="TreeGrafter"/>
</dbReference>
<dbReference type="Gene3D" id="4.10.320.10">
    <property type="entry name" value="E3-binding domain"/>
    <property type="match status" value="1"/>
</dbReference>
<dbReference type="PANTHER" id="PTHR43178:SF5">
    <property type="entry name" value="LIPOAMIDE ACYLTRANSFERASE COMPONENT OF BRANCHED-CHAIN ALPHA-KETO ACID DEHYDROGENASE COMPLEX, MITOCHONDRIAL"/>
    <property type="match status" value="1"/>
</dbReference>
<name>A0A9X1XDT9_9BACL</name>
<evidence type="ECO:0000256" key="5">
    <source>
        <dbReference type="ARBA" id="ARBA00023315"/>
    </source>
</evidence>
<dbReference type="Gene3D" id="3.30.559.10">
    <property type="entry name" value="Chloramphenicol acetyltransferase-like domain"/>
    <property type="match status" value="1"/>
</dbReference>
<dbReference type="InterPro" id="IPR036625">
    <property type="entry name" value="E3-bd_dom_sf"/>
</dbReference>
<keyword evidence="4 6" id="KW-0450">Lipoyl</keyword>
<dbReference type="EMBL" id="JAIWJX010000002">
    <property type="protein sequence ID" value="MCK6255929.1"/>
    <property type="molecule type" value="Genomic_DNA"/>
</dbReference>
<dbReference type="Proteomes" id="UP001139011">
    <property type="component" value="Unassembled WGS sequence"/>
</dbReference>
<evidence type="ECO:0000256" key="4">
    <source>
        <dbReference type="ARBA" id="ARBA00022823"/>
    </source>
</evidence>
<dbReference type="PROSITE" id="PS00189">
    <property type="entry name" value="LIPOYL"/>
    <property type="match status" value="1"/>
</dbReference>
<keyword evidence="5 6" id="KW-0012">Acyltransferase</keyword>
<sequence>MVEVKLHDIGEGMHEGEIIHFFVKPGDTVSIDQPLVEVQTDKVTAELPSPIAGKVTDILVKEGETVTVGTVLLTLQGEGSGQESITEIDSPKVVQEPTAQAPEREASIAMLTKRVMAAPYTRKIAREHGVDIEQVTGTGPAGRITEQDVLLFAKGSTEPKAFEIHAAAEPAVKLEIENRSAEAEEIPFRGRRRQIAKKMTQSLFTIPHVTHFEEVDMTNLLELKKQMKELDPNNNKGFNVSVAAFFVKAIQLALQDFPIFNSKLDEEKEVIRLEKQVNIGIATDAEDGLIVPVIKNVERRTIKDINSDMKEKIMKAKEGRLTRDELTGGTFTISNVGPLGSMGATPIINHPEVALMAFHKTKKMPVIINDEIQIRSMMNLSMSFDHRIADGATAVQFTNRFKELIENPSVMVLELI</sequence>
<feature type="domain" description="Lipoyl-binding" evidence="7">
    <location>
        <begin position="1"/>
        <end position="76"/>
    </location>
</feature>
<organism evidence="9 10">
    <name type="scientific">Fictibacillus marinisediminis</name>
    <dbReference type="NCBI Taxonomy" id="2878389"/>
    <lineage>
        <taxon>Bacteria</taxon>
        <taxon>Bacillati</taxon>
        <taxon>Bacillota</taxon>
        <taxon>Bacilli</taxon>
        <taxon>Bacillales</taxon>
        <taxon>Fictibacillaceae</taxon>
        <taxon>Fictibacillus</taxon>
    </lineage>
</organism>
<feature type="domain" description="Peripheral subunit-binding (PSBD)" evidence="8">
    <location>
        <begin position="116"/>
        <end position="153"/>
    </location>
</feature>
<dbReference type="InterPro" id="IPR001078">
    <property type="entry name" value="2-oxoacid_DH_actylTfrase"/>
</dbReference>
<dbReference type="CDD" id="cd06849">
    <property type="entry name" value="lipoyl_domain"/>
    <property type="match status" value="1"/>
</dbReference>
<dbReference type="InterPro" id="IPR004167">
    <property type="entry name" value="PSBD"/>
</dbReference>
<dbReference type="InterPro" id="IPR000089">
    <property type="entry name" value="Biotin_lipoyl"/>
</dbReference>
<dbReference type="GO" id="GO:0031405">
    <property type="term" value="F:lipoic acid binding"/>
    <property type="evidence" value="ECO:0007669"/>
    <property type="project" value="TreeGrafter"/>
</dbReference>
<comment type="cofactor">
    <cofactor evidence="1 6">
        <name>(R)-lipoate</name>
        <dbReference type="ChEBI" id="CHEBI:83088"/>
    </cofactor>
</comment>
<comment type="caution">
    <text evidence="9">The sequence shown here is derived from an EMBL/GenBank/DDBJ whole genome shotgun (WGS) entry which is preliminary data.</text>
</comment>
<accession>A0A9X1XDT9</accession>
<dbReference type="SUPFAM" id="SSF51230">
    <property type="entry name" value="Single hybrid motif"/>
    <property type="match status" value="1"/>
</dbReference>
<proteinExistence type="inferred from homology"/>
<dbReference type="PROSITE" id="PS50968">
    <property type="entry name" value="BIOTINYL_LIPOYL"/>
    <property type="match status" value="1"/>
</dbReference>
<dbReference type="InterPro" id="IPR003016">
    <property type="entry name" value="2-oxoA_DH_lipoyl-BS"/>
</dbReference>
<dbReference type="PANTHER" id="PTHR43178">
    <property type="entry name" value="DIHYDROLIPOAMIDE ACETYLTRANSFERASE COMPONENT OF PYRUVATE DEHYDROGENASE COMPLEX"/>
    <property type="match status" value="1"/>
</dbReference>
<comment type="similarity">
    <text evidence="2 6">Belongs to the 2-oxoacid dehydrogenase family.</text>
</comment>
<dbReference type="Pfam" id="PF02817">
    <property type="entry name" value="E3_binding"/>
    <property type="match status" value="1"/>
</dbReference>
<evidence type="ECO:0000259" key="8">
    <source>
        <dbReference type="PROSITE" id="PS51826"/>
    </source>
</evidence>
<evidence type="ECO:0000313" key="9">
    <source>
        <dbReference type="EMBL" id="MCK6255929.1"/>
    </source>
</evidence>